<dbReference type="AlphaFoldDB" id="A0ABD6S4Z6"/>
<gene>
    <name evidence="1" type="ORF">CN495_26570</name>
</gene>
<reference evidence="1 2" key="1">
    <citation type="submission" date="2017-09" db="EMBL/GenBank/DDBJ databases">
        <title>Large-scale bioinformatics analysis of Bacillus genomes uncovers conserved roles of natural products in bacterial physiology.</title>
        <authorList>
            <consortium name="Agbiome Team Llc"/>
            <person name="Bleich R.M."/>
            <person name="Kirk G.J."/>
            <person name="Santa Maria K.C."/>
            <person name="Allen S.E."/>
            <person name="Farag S."/>
            <person name="Shank E.A."/>
            <person name="Bowers A."/>
        </authorList>
    </citation>
    <scope>NUCLEOTIDE SEQUENCE [LARGE SCALE GENOMIC DNA]</scope>
    <source>
        <strain evidence="1 2">AFS005140</strain>
    </source>
</reference>
<evidence type="ECO:0000313" key="1">
    <source>
        <dbReference type="EMBL" id="PER45887.1"/>
    </source>
</evidence>
<protein>
    <submittedName>
        <fullName evidence="1">Uncharacterized protein</fullName>
    </submittedName>
</protein>
<dbReference type="RefSeq" id="WP_098223564.1">
    <property type="nucleotide sequence ID" value="NZ_NTVJ01000190.1"/>
</dbReference>
<comment type="caution">
    <text evidence="1">The sequence shown here is derived from an EMBL/GenBank/DDBJ whole genome shotgun (WGS) entry which is preliminary data.</text>
</comment>
<organism evidence="1 2">
    <name type="scientific">Bacillus thuringiensis</name>
    <dbReference type="NCBI Taxonomy" id="1428"/>
    <lineage>
        <taxon>Bacteria</taxon>
        <taxon>Bacillati</taxon>
        <taxon>Bacillota</taxon>
        <taxon>Bacilli</taxon>
        <taxon>Bacillales</taxon>
        <taxon>Bacillaceae</taxon>
        <taxon>Bacillus</taxon>
        <taxon>Bacillus cereus group</taxon>
    </lineage>
</organism>
<proteinExistence type="predicted"/>
<accession>A0ABD6S4Z6</accession>
<dbReference type="EMBL" id="NTYF01000125">
    <property type="protein sequence ID" value="PER45887.1"/>
    <property type="molecule type" value="Genomic_DNA"/>
</dbReference>
<name>A0ABD6S4Z6_BACTU</name>
<sequence>MIIEFDGYRINEYVIGRNCSINELITMYLNVRNEEISNEDLLSLFCVRYYYKKTPKLLQEDVTSNVVIDLDTRSKH</sequence>
<dbReference type="Proteomes" id="UP000219897">
    <property type="component" value="Unassembled WGS sequence"/>
</dbReference>
<evidence type="ECO:0000313" key="2">
    <source>
        <dbReference type="Proteomes" id="UP000219897"/>
    </source>
</evidence>